<reference evidence="3 4" key="1">
    <citation type="journal article" date="2011" name="Science">
        <title>The ecoresponsive genome of Daphnia pulex.</title>
        <authorList>
            <person name="Colbourne J.K."/>
            <person name="Pfrender M.E."/>
            <person name="Gilbert D."/>
            <person name="Thomas W.K."/>
            <person name="Tucker A."/>
            <person name="Oakley T.H."/>
            <person name="Tokishita S."/>
            <person name="Aerts A."/>
            <person name="Arnold G.J."/>
            <person name="Basu M.K."/>
            <person name="Bauer D.J."/>
            <person name="Caceres C.E."/>
            <person name="Carmel L."/>
            <person name="Casola C."/>
            <person name="Choi J.H."/>
            <person name="Detter J.C."/>
            <person name="Dong Q."/>
            <person name="Dusheyko S."/>
            <person name="Eads B.D."/>
            <person name="Frohlich T."/>
            <person name="Geiler-Samerotte K.A."/>
            <person name="Gerlach D."/>
            <person name="Hatcher P."/>
            <person name="Jogdeo S."/>
            <person name="Krijgsveld J."/>
            <person name="Kriventseva E.V."/>
            <person name="Kultz D."/>
            <person name="Laforsch C."/>
            <person name="Lindquist E."/>
            <person name="Lopez J."/>
            <person name="Manak J.R."/>
            <person name="Muller J."/>
            <person name="Pangilinan J."/>
            <person name="Patwardhan R.P."/>
            <person name="Pitluck S."/>
            <person name="Pritham E.J."/>
            <person name="Rechtsteiner A."/>
            <person name="Rho M."/>
            <person name="Rogozin I.B."/>
            <person name="Sakarya O."/>
            <person name="Salamov A."/>
            <person name="Schaack S."/>
            <person name="Shapiro H."/>
            <person name="Shiga Y."/>
            <person name="Skalitzky C."/>
            <person name="Smith Z."/>
            <person name="Souvorov A."/>
            <person name="Sung W."/>
            <person name="Tang Z."/>
            <person name="Tsuchiya D."/>
            <person name="Tu H."/>
            <person name="Vos H."/>
            <person name="Wang M."/>
            <person name="Wolf Y.I."/>
            <person name="Yamagata H."/>
            <person name="Yamada T."/>
            <person name="Ye Y."/>
            <person name="Shaw J.R."/>
            <person name="Andrews J."/>
            <person name="Crease T.J."/>
            <person name="Tang H."/>
            <person name="Lucas S.M."/>
            <person name="Robertson H.M."/>
            <person name="Bork P."/>
            <person name="Koonin E.V."/>
            <person name="Zdobnov E.M."/>
            <person name="Grigoriev I.V."/>
            <person name="Lynch M."/>
            <person name="Boore J.L."/>
        </authorList>
    </citation>
    <scope>NUCLEOTIDE SEQUENCE [LARGE SCALE GENOMIC DNA]</scope>
</reference>
<evidence type="ECO:0000313" key="4">
    <source>
        <dbReference type="Proteomes" id="UP000000305"/>
    </source>
</evidence>
<dbReference type="Gene3D" id="3.10.450.10">
    <property type="match status" value="2"/>
</dbReference>
<dbReference type="SMART" id="SM00043">
    <property type="entry name" value="CY"/>
    <property type="match status" value="2"/>
</dbReference>
<proteinExistence type="predicted"/>
<dbReference type="KEGG" id="dpx:DAPPUDRAFT_299927"/>
<dbReference type="PhylomeDB" id="E9FR56"/>
<gene>
    <name evidence="3" type="ORF">DAPPUDRAFT_299927</name>
</gene>
<feature type="domain" description="Cystatin" evidence="2">
    <location>
        <begin position="18"/>
        <end position="113"/>
    </location>
</feature>
<dbReference type="PANTHER" id="PTHR47364:SF2">
    <property type="entry name" value="CYSTEINE PROTEINASE INHIBITOR 5"/>
    <property type="match status" value="1"/>
</dbReference>
<dbReference type="SUPFAM" id="SSF54403">
    <property type="entry name" value="Cystatin/monellin"/>
    <property type="match status" value="2"/>
</dbReference>
<keyword evidence="4" id="KW-1185">Reference proteome</keyword>
<feature type="signal peptide" evidence="1">
    <location>
        <begin position="1"/>
        <end position="19"/>
    </location>
</feature>
<dbReference type="CDD" id="cd00042">
    <property type="entry name" value="CY"/>
    <property type="match status" value="2"/>
</dbReference>
<dbReference type="EMBL" id="GL732523">
    <property type="protein sequence ID" value="EFX90106.1"/>
    <property type="molecule type" value="Genomic_DNA"/>
</dbReference>
<organism evidence="3 4">
    <name type="scientific">Daphnia pulex</name>
    <name type="common">Water flea</name>
    <dbReference type="NCBI Taxonomy" id="6669"/>
    <lineage>
        <taxon>Eukaryota</taxon>
        <taxon>Metazoa</taxon>
        <taxon>Ecdysozoa</taxon>
        <taxon>Arthropoda</taxon>
        <taxon>Crustacea</taxon>
        <taxon>Branchiopoda</taxon>
        <taxon>Diplostraca</taxon>
        <taxon>Cladocera</taxon>
        <taxon>Anomopoda</taxon>
        <taxon>Daphniidae</taxon>
        <taxon>Daphnia</taxon>
    </lineage>
</organism>
<keyword evidence="1" id="KW-0732">Signal</keyword>
<dbReference type="Proteomes" id="UP000000305">
    <property type="component" value="Unassembled WGS sequence"/>
</dbReference>
<protein>
    <recommendedName>
        <fullName evidence="2">Cystatin domain-containing protein</fullName>
    </recommendedName>
</protein>
<evidence type="ECO:0000313" key="3">
    <source>
        <dbReference type="EMBL" id="EFX90106.1"/>
    </source>
</evidence>
<dbReference type="InterPro" id="IPR046350">
    <property type="entry name" value="Cystatin_sf"/>
</dbReference>
<dbReference type="AlphaFoldDB" id="E9FR56"/>
<dbReference type="InterPro" id="IPR000010">
    <property type="entry name" value="Cystatin_dom"/>
</dbReference>
<feature type="chain" id="PRO_5018587263" description="Cystatin domain-containing protein" evidence="1">
    <location>
        <begin position="20"/>
        <end position="227"/>
    </location>
</feature>
<accession>E9FR56</accession>
<evidence type="ECO:0000256" key="1">
    <source>
        <dbReference type="SAM" id="SignalP"/>
    </source>
</evidence>
<evidence type="ECO:0000259" key="2">
    <source>
        <dbReference type="SMART" id="SM00043"/>
    </source>
</evidence>
<feature type="domain" description="Cystatin" evidence="2">
    <location>
        <begin position="127"/>
        <end position="216"/>
    </location>
</feature>
<dbReference type="OrthoDB" id="6357437at2759"/>
<dbReference type="GO" id="GO:0004869">
    <property type="term" value="F:cysteine-type endopeptidase inhibitor activity"/>
    <property type="evidence" value="ECO:0007669"/>
    <property type="project" value="InterPro"/>
</dbReference>
<dbReference type="PANTHER" id="PTHR47364">
    <property type="entry name" value="CYSTEINE PROTEINASE INHIBITOR 5"/>
    <property type="match status" value="1"/>
</dbReference>
<name>E9FR56_DAPPU</name>
<dbReference type="Pfam" id="PF16845">
    <property type="entry name" value="SQAPI"/>
    <property type="match status" value="1"/>
</dbReference>
<dbReference type="InParanoid" id="E9FR56"/>
<dbReference type="HOGENOM" id="CLU_1148194_0_0_1"/>
<sequence length="227" mass="24527">MAHFLVSSVLFLFAAKVLAVGISSPAKVDDVKVLKMADFATSVMSAASSSGPLVLVKIVKAETTDLVTGTNYKLDLEVDYANAGPKSVPLPCEVIVFHQPETDSQKMVRLSCTPLRKIRQVADEDDDVSGGYKTIDVNDATVKEMAEFATSAIPEKMNSGPVTLIKIIKAKSQFVAGINFKLTLELEGVQGAIQCDVIVFYQRWSKTRKLTQSKCIPATDNALVQIA</sequence>